<accession>A0AAN7YJL8</accession>
<dbReference type="GO" id="GO:0046390">
    <property type="term" value="P:ribose phosphate biosynthetic process"/>
    <property type="evidence" value="ECO:0007669"/>
    <property type="project" value="TreeGrafter"/>
</dbReference>
<evidence type="ECO:0008006" key="5">
    <source>
        <dbReference type="Google" id="ProtNLM"/>
    </source>
</evidence>
<feature type="binding site" evidence="2">
    <location>
        <begin position="95"/>
        <end position="98"/>
    </location>
    <ligand>
        <name>substrate</name>
    </ligand>
</feature>
<dbReference type="InterPro" id="IPR050275">
    <property type="entry name" value="PGM_Phosphatase"/>
</dbReference>
<dbReference type="CDD" id="cd07067">
    <property type="entry name" value="HP_PGM_like"/>
    <property type="match status" value="1"/>
</dbReference>
<reference evidence="3" key="1">
    <citation type="submission" date="2023-08" db="EMBL/GenBank/DDBJ databases">
        <title>Black Yeasts Isolated from many extreme environments.</title>
        <authorList>
            <person name="Coleine C."/>
            <person name="Stajich J.E."/>
            <person name="Selbmann L."/>
        </authorList>
    </citation>
    <scope>NUCLEOTIDE SEQUENCE</scope>
    <source>
        <strain evidence="3">CCFEE 5401</strain>
    </source>
</reference>
<name>A0AAN7YJL8_9PEZI</name>
<dbReference type="InterPro" id="IPR013078">
    <property type="entry name" value="His_Pase_superF_clade-1"/>
</dbReference>
<dbReference type="PANTHER" id="PTHR48100">
    <property type="entry name" value="BROAD-SPECIFICITY PHOSPHATASE YOR283W-RELATED"/>
    <property type="match status" value="1"/>
</dbReference>
<gene>
    <name evidence="3" type="ORF">LTR62_006765</name>
</gene>
<evidence type="ECO:0000256" key="1">
    <source>
        <dbReference type="PIRSR" id="PIRSR613078-1"/>
    </source>
</evidence>
<dbReference type="SUPFAM" id="SSF53254">
    <property type="entry name" value="Phosphoglycerate mutase-like"/>
    <property type="match status" value="1"/>
</dbReference>
<feature type="binding site" evidence="2">
    <location>
        <position position="72"/>
    </location>
    <ligand>
        <name>substrate</name>
    </ligand>
</feature>
<evidence type="ECO:0000313" key="4">
    <source>
        <dbReference type="Proteomes" id="UP001310890"/>
    </source>
</evidence>
<evidence type="ECO:0000256" key="2">
    <source>
        <dbReference type="PIRSR" id="PIRSR613078-2"/>
    </source>
</evidence>
<comment type="caution">
    <text evidence="3">The sequence shown here is derived from an EMBL/GenBank/DDBJ whole genome shotgun (WGS) entry which is preliminary data.</text>
</comment>
<sequence length="226" mass="25440">MPGKDSSTPRIYIIRHGQTEWSASGQYTGKTDIPLTAYGEKQVKASADFYYGPGRLIDPAKVAKVYVSPRKRAIRTWELLSGRTDGYEISESLAEWDYGEYEGIKTNEIREKRKSRGLDTDRKWDIWRDGCEGGETPAQVTARIDSLLATIRKFHAAHMHDNEPKDIVIISHGHHTRAFAKRFLGYDLSFPLSMMIEPAGVGALSYQHHEIDEPALLLGIGLPLPK</sequence>
<dbReference type="InterPro" id="IPR029033">
    <property type="entry name" value="His_PPase_superfam"/>
</dbReference>
<feature type="active site" description="Proton donor/acceptor" evidence="1">
    <location>
        <position position="95"/>
    </location>
</feature>
<dbReference type="Proteomes" id="UP001310890">
    <property type="component" value="Unassembled WGS sequence"/>
</dbReference>
<dbReference type="PANTHER" id="PTHR48100:SF15">
    <property type="entry name" value="SEDOHEPTULOSE 1,7-BISPHOSPHATASE"/>
    <property type="match status" value="1"/>
</dbReference>
<organism evidence="3 4">
    <name type="scientific">Meristemomyces frigidus</name>
    <dbReference type="NCBI Taxonomy" id="1508187"/>
    <lineage>
        <taxon>Eukaryota</taxon>
        <taxon>Fungi</taxon>
        <taxon>Dikarya</taxon>
        <taxon>Ascomycota</taxon>
        <taxon>Pezizomycotina</taxon>
        <taxon>Dothideomycetes</taxon>
        <taxon>Dothideomycetidae</taxon>
        <taxon>Mycosphaerellales</taxon>
        <taxon>Teratosphaeriaceae</taxon>
        <taxon>Meristemomyces</taxon>
    </lineage>
</organism>
<feature type="binding site" evidence="2">
    <location>
        <begin position="28"/>
        <end position="29"/>
    </location>
    <ligand>
        <name>substrate</name>
    </ligand>
</feature>
<dbReference type="SMART" id="SM00855">
    <property type="entry name" value="PGAM"/>
    <property type="match status" value="1"/>
</dbReference>
<dbReference type="EMBL" id="JAVRRL010000006">
    <property type="protein sequence ID" value="KAK5117044.1"/>
    <property type="molecule type" value="Genomic_DNA"/>
</dbReference>
<proteinExistence type="predicted"/>
<dbReference type="GO" id="GO:0050278">
    <property type="term" value="F:sedoheptulose-bisphosphatase activity"/>
    <property type="evidence" value="ECO:0007669"/>
    <property type="project" value="TreeGrafter"/>
</dbReference>
<evidence type="ECO:0000313" key="3">
    <source>
        <dbReference type="EMBL" id="KAK5117044.1"/>
    </source>
</evidence>
<dbReference type="AlphaFoldDB" id="A0AAN7YJL8"/>
<dbReference type="Pfam" id="PF00300">
    <property type="entry name" value="His_Phos_1"/>
    <property type="match status" value="1"/>
</dbReference>
<dbReference type="Gene3D" id="3.40.50.1240">
    <property type="entry name" value="Phosphoglycerate mutase-like"/>
    <property type="match status" value="1"/>
</dbReference>
<protein>
    <recommendedName>
        <fullName evidence="5">Phosphoglycerate mutase</fullName>
    </recommendedName>
</protein>
<feature type="active site" description="Tele-phosphohistidine intermediate" evidence="1">
    <location>
        <position position="16"/>
    </location>
</feature>